<dbReference type="Proteomes" id="UP001172680">
    <property type="component" value="Unassembled WGS sequence"/>
</dbReference>
<reference evidence="1" key="1">
    <citation type="submission" date="2022-10" db="EMBL/GenBank/DDBJ databases">
        <title>Culturing micro-colonial fungi from biological soil crusts in the Mojave desert and describing Neophaeococcomyces mojavensis, and introducing the new genera and species Taxawa tesnikishii.</title>
        <authorList>
            <person name="Kurbessoian T."/>
            <person name="Stajich J.E."/>
        </authorList>
    </citation>
    <scope>NUCLEOTIDE SEQUENCE</scope>
    <source>
        <strain evidence="1">JES_115</strain>
    </source>
</reference>
<evidence type="ECO:0000313" key="2">
    <source>
        <dbReference type="Proteomes" id="UP001172680"/>
    </source>
</evidence>
<gene>
    <name evidence="1" type="ORF">H2199_006887</name>
</gene>
<sequence>MSQAAAAGTLDERETRLVAIAMQCLKSGAPDVDLDKFAAMAGYASAASAGNAWRPLKNKIFNTAADVDGAVPVTPKKKRGPNKAKKAAEDGAAEGEDDATPKKTPKRKAAPKDSGEDGASPKKRGRKPTIKSEEKVKEDEEDDDADAELSAGVKREEDAVAEAEEELTV</sequence>
<name>A0ACC2YSG6_9PEZI</name>
<organism evidence="1 2">
    <name type="scientific">Coniosporium tulheliwenetii</name>
    <dbReference type="NCBI Taxonomy" id="3383036"/>
    <lineage>
        <taxon>Eukaryota</taxon>
        <taxon>Fungi</taxon>
        <taxon>Dikarya</taxon>
        <taxon>Ascomycota</taxon>
        <taxon>Pezizomycotina</taxon>
        <taxon>Dothideomycetes</taxon>
        <taxon>Dothideomycetes incertae sedis</taxon>
        <taxon>Coniosporium</taxon>
    </lineage>
</organism>
<evidence type="ECO:0000313" key="1">
    <source>
        <dbReference type="EMBL" id="KAJ9638200.1"/>
    </source>
</evidence>
<comment type="caution">
    <text evidence="1">The sequence shown here is derived from an EMBL/GenBank/DDBJ whole genome shotgun (WGS) entry which is preliminary data.</text>
</comment>
<accession>A0ACC2YSG6</accession>
<proteinExistence type="predicted"/>
<protein>
    <submittedName>
        <fullName evidence="1">Uncharacterized protein</fullName>
    </submittedName>
</protein>
<dbReference type="EMBL" id="JAPDRP010000021">
    <property type="protein sequence ID" value="KAJ9638200.1"/>
    <property type="molecule type" value="Genomic_DNA"/>
</dbReference>
<keyword evidence="2" id="KW-1185">Reference proteome</keyword>